<accession>W0F2H9</accession>
<name>W0F2H9_9BACT</name>
<reference evidence="1 2" key="1">
    <citation type="submission" date="2013-12" db="EMBL/GenBank/DDBJ databases">
        <authorList>
            <consortium name="DOE Joint Genome Institute"/>
            <person name="Eisen J."/>
            <person name="Huntemann M."/>
            <person name="Han J."/>
            <person name="Chen A."/>
            <person name="Kyrpides N."/>
            <person name="Mavromatis K."/>
            <person name="Markowitz V."/>
            <person name="Palaniappan K."/>
            <person name="Ivanova N."/>
            <person name="Schaumberg A."/>
            <person name="Pati A."/>
            <person name="Liolios K."/>
            <person name="Nordberg H.P."/>
            <person name="Cantor M.N."/>
            <person name="Hua S.X."/>
            <person name="Woyke T."/>
        </authorList>
    </citation>
    <scope>NUCLEOTIDE SEQUENCE [LARGE SCALE GENOMIC DNA]</scope>
    <source>
        <strain evidence="2">DSM 19437</strain>
    </source>
</reference>
<evidence type="ECO:0000313" key="1">
    <source>
        <dbReference type="EMBL" id="AHF17240.1"/>
    </source>
</evidence>
<sequence length="341" mass="40525">MNSKNDAFSILERHVPDYLLRDYTDGVLSPEKNKLYGFALTEIVPDQDDQYSYINEFSFYSTMGSEPEKEKTYSDDGNTYQFKDKELCLREGVYKFLAITFFGCLYQGQWYVFKGLRFYGALIGKEDILSSLATGITDGNVFDNTVYRPLEEYYSCGQPTDNPVRRGIEFLEFVGMPELAAYHKQEAKQDLLAAHKAYLRLAVFKPFMNRLRADNFEVFNKFTILHGWNLSLIFSSSRDYVLMPVVVMNEKKEHHLYYFLWHTEEKKMYRWNYFSLKNVGERCHYANKIIEDLSQISYWDHENYLDSDTCTLDDNYFWTHYVLGKDNDHYRYLMHMEFESL</sequence>
<protein>
    <submittedName>
        <fullName evidence="1">Uncharacterized protein</fullName>
    </submittedName>
</protein>
<dbReference type="HOGENOM" id="CLU_813356_0_0_10"/>
<dbReference type="Proteomes" id="UP000003586">
    <property type="component" value="Chromosome"/>
</dbReference>
<dbReference type="KEGG" id="nso:NIASO_04420"/>
<dbReference type="EMBL" id="CP007035">
    <property type="protein sequence ID" value="AHF17240.1"/>
    <property type="molecule type" value="Genomic_DNA"/>
</dbReference>
<dbReference type="AlphaFoldDB" id="W0F2H9"/>
<dbReference type="RefSeq" id="WP_008583269.1">
    <property type="nucleotide sequence ID" value="NZ_CP007035.1"/>
</dbReference>
<organism evidence="1 2">
    <name type="scientific">Niabella soli DSM 19437</name>
    <dbReference type="NCBI Taxonomy" id="929713"/>
    <lineage>
        <taxon>Bacteria</taxon>
        <taxon>Pseudomonadati</taxon>
        <taxon>Bacteroidota</taxon>
        <taxon>Chitinophagia</taxon>
        <taxon>Chitinophagales</taxon>
        <taxon>Chitinophagaceae</taxon>
        <taxon>Niabella</taxon>
    </lineage>
</organism>
<proteinExistence type="predicted"/>
<dbReference type="OrthoDB" id="784746at2"/>
<evidence type="ECO:0000313" key="2">
    <source>
        <dbReference type="Proteomes" id="UP000003586"/>
    </source>
</evidence>
<gene>
    <name evidence="1" type="ORF">NIASO_04420</name>
</gene>
<keyword evidence="2" id="KW-1185">Reference proteome</keyword>